<organism evidence="8 9">
    <name type="scientific">Cellvibrio polysaccharolyticus</name>
    <dbReference type="NCBI Taxonomy" id="2082724"/>
    <lineage>
        <taxon>Bacteria</taxon>
        <taxon>Pseudomonadati</taxon>
        <taxon>Pseudomonadota</taxon>
        <taxon>Gammaproteobacteria</taxon>
        <taxon>Cellvibrionales</taxon>
        <taxon>Cellvibrionaceae</taxon>
        <taxon>Cellvibrio</taxon>
    </lineage>
</organism>
<accession>A0A928V2U5</accession>
<dbReference type="Gene3D" id="3.90.1580.10">
    <property type="entry name" value="paralog of FGE (formylglycine-generating enzyme)"/>
    <property type="match status" value="1"/>
</dbReference>
<evidence type="ECO:0000313" key="9">
    <source>
        <dbReference type="Proteomes" id="UP000652567"/>
    </source>
</evidence>
<keyword evidence="3" id="KW-0808">Transferase</keyword>
<dbReference type="Pfam" id="PF03781">
    <property type="entry name" value="FGE-sulfatase"/>
    <property type="match status" value="1"/>
</dbReference>
<dbReference type="GO" id="GO:0005524">
    <property type="term" value="F:ATP binding"/>
    <property type="evidence" value="ECO:0007669"/>
    <property type="project" value="UniProtKB-KW"/>
</dbReference>
<dbReference type="AlphaFoldDB" id="A0A928V2U5"/>
<dbReference type="PROSITE" id="PS00108">
    <property type="entry name" value="PROTEIN_KINASE_ST"/>
    <property type="match status" value="1"/>
</dbReference>
<dbReference type="EC" id="2.7.11.1" evidence="1"/>
<dbReference type="InterPro" id="IPR042095">
    <property type="entry name" value="SUMF_sf"/>
</dbReference>
<dbReference type="CDD" id="cd14014">
    <property type="entry name" value="STKc_PknB_like"/>
    <property type="match status" value="1"/>
</dbReference>
<proteinExistence type="predicted"/>
<evidence type="ECO:0000256" key="6">
    <source>
        <dbReference type="ARBA" id="ARBA00022840"/>
    </source>
</evidence>
<dbReference type="Pfam" id="PF00069">
    <property type="entry name" value="Pkinase"/>
    <property type="match status" value="1"/>
</dbReference>
<gene>
    <name evidence="8" type="ORF">C4F51_11210</name>
</gene>
<keyword evidence="2 8" id="KW-0723">Serine/threonine-protein kinase</keyword>
<evidence type="ECO:0000256" key="3">
    <source>
        <dbReference type="ARBA" id="ARBA00022679"/>
    </source>
</evidence>
<evidence type="ECO:0000259" key="7">
    <source>
        <dbReference type="PROSITE" id="PS50011"/>
    </source>
</evidence>
<name>A0A928V2U5_9GAMM</name>
<evidence type="ECO:0000256" key="4">
    <source>
        <dbReference type="ARBA" id="ARBA00022741"/>
    </source>
</evidence>
<dbReference type="Gene3D" id="3.30.200.20">
    <property type="entry name" value="Phosphorylase Kinase, domain 1"/>
    <property type="match status" value="1"/>
</dbReference>
<dbReference type="GO" id="GO:0004674">
    <property type="term" value="F:protein serine/threonine kinase activity"/>
    <property type="evidence" value="ECO:0007669"/>
    <property type="project" value="UniProtKB-KW"/>
</dbReference>
<evidence type="ECO:0000256" key="5">
    <source>
        <dbReference type="ARBA" id="ARBA00022777"/>
    </source>
</evidence>
<keyword evidence="5 8" id="KW-0418">Kinase</keyword>
<dbReference type="Proteomes" id="UP000652567">
    <property type="component" value="Unassembled WGS sequence"/>
</dbReference>
<keyword evidence="6" id="KW-0067">ATP-binding</keyword>
<evidence type="ECO:0000313" key="8">
    <source>
        <dbReference type="EMBL" id="MBE8717751.1"/>
    </source>
</evidence>
<evidence type="ECO:0000256" key="2">
    <source>
        <dbReference type="ARBA" id="ARBA00022527"/>
    </source>
</evidence>
<dbReference type="PROSITE" id="PS50011">
    <property type="entry name" value="PROTEIN_KINASE_DOM"/>
    <property type="match status" value="1"/>
</dbReference>
<keyword evidence="9" id="KW-1185">Reference proteome</keyword>
<dbReference type="InterPro" id="IPR005532">
    <property type="entry name" value="SUMF_dom"/>
</dbReference>
<dbReference type="PANTHER" id="PTHR43289">
    <property type="entry name" value="MITOGEN-ACTIVATED PROTEIN KINASE KINASE KINASE 20-RELATED"/>
    <property type="match status" value="1"/>
</dbReference>
<dbReference type="SUPFAM" id="SSF56436">
    <property type="entry name" value="C-type lectin-like"/>
    <property type="match status" value="1"/>
</dbReference>
<dbReference type="SUPFAM" id="SSF56112">
    <property type="entry name" value="Protein kinase-like (PK-like)"/>
    <property type="match status" value="1"/>
</dbReference>
<dbReference type="InterPro" id="IPR008271">
    <property type="entry name" value="Ser/Thr_kinase_AS"/>
</dbReference>
<feature type="domain" description="Protein kinase" evidence="7">
    <location>
        <begin position="7"/>
        <end position="261"/>
    </location>
</feature>
<dbReference type="InterPro" id="IPR011009">
    <property type="entry name" value="Kinase-like_dom_sf"/>
</dbReference>
<protein>
    <recommendedName>
        <fullName evidence="1">non-specific serine/threonine protein kinase</fullName>
        <ecNumber evidence="1">2.7.11.1</ecNumber>
    </recommendedName>
</protein>
<dbReference type="EMBL" id="PRDL01000001">
    <property type="protein sequence ID" value="MBE8717751.1"/>
    <property type="molecule type" value="Genomic_DNA"/>
</dbReference>
<keyword evidence="4" id="KW-0547">Nucleotide-binding</keyword>
<dbReference type="FunFam" id="1.10.510.10:FF:000021">
    <property type="entry name" value="Serine/threonine protein kinase"/>
    <property type="match status" value="1"/>
</dbReference>
<dbReference type="SMART" id="SM00220">
    <property type="entry name" value="S_TKc"/>
    <property type="match status" value="1"/>
</dbReference>
<reference evidence="8" key="1">
    <citation type="submission" date="2018-07" db="EMBL/GenBank/DDBJ databases">
        <title>Genome assembly of strain Ka43.</title>
        <authorList>
            <person name="Kukolya J."/>
            <person name="Nagy I."/>
            <person name="Horvath B."/>
            <person name="Toth A."/>
        </authorList>
    </citation>
    <scope>NUCLEOTIDE SEQUENCE</scope>
    <source>
        <strain evidence="8">KB43</strain>
    </source>
</reference>
<sequence>MMHIPGYRVIRKLSQGGMSTVYLAIQISVGRVVALKVMSPHLSSDPAFGERFQREANIIGQLSHPHIIPIYDIGEHDSLNYIAMDYLSGGTVHERMAKEFTVIDALRVTREIATALDHAHEKGYIHRDIKPENILFRADGSSVLTDFGVAKAVAGGSRMTNAGQVVGTPHYMSPEQTRGKPVDGRSDLYSLGVVFYEMLTGSVPYQGDEAVAIAIKHLSAPIPILPPHCHAYQLIIDKCLAKDPDQRFQRGNDLAAMIEALETAYRTGVTATLAVTPPGAGALFKALLATFFHNLRWRMQSVLNKREEKEKDRAWFQPGDTHYAVLTDGAGEAQATVVASPSAQITQFQATAITQKPRGKRRVVTAILIGLTALAAGATWFGYQPATPDTSPIAVVEQATSSARPQFTAADSSSSHNGNNPIQNWIAETLVVEDEPVVVVPIVTSSVETSSASSAQSSEAPPPPQQYQLVVTTAPEDARVRILNIGPRYEAGMRLRPGPYHIEVSHPDYITHTKWITISDSDMHSVVTLKPTLAAGEKFTTKLINGQQSPLMVNIKPGTYIQGDDNHANTSPAHPVTVQKNFAISQYEITFAEYDVFATATYRPLPDDNRWGRQNRPVINISWQDAKEYTEWLSEMSGKVYRLPTEAEWEYAARAGTTSSWWWGDDPKEAQGSANCRRGCNSSFSGLFGTKTAPVGSFAANEFGIHDTAGNVAEWVDDCYAEDYLLQLAQQPGGSCEVRVVRGGSAKSTLEQIAATFREGINAETRSEHIGFRVVMEID</sequence>
<dbReference type="PANTHER" id="PTHR43289:SF6">
    <property type="entry name" value="SERINE_THREONINE-PROTEIN KINASE NEKL-3"/>
    <property type="match status" value="1"/>
</dbReference>
<evidence type="ECO:0000256" key="1">
    <source>
        <dbReference type="ARBA" id="ARBA00012513"/>
    </source>
</evidence>
<comment type="caution">
    <text evidence="8">The sequence shown here is derived from an EMBL/GenBank/DDBJ whole genome shotgun (WGS) entry which is preliminary data.</text>
</comment>
<dbReference type="InterPro" id="IPR000719">
    <property type="entry name" value="Prot_kinase_dom"/>
</dbReference>
<dbReference type="InterPro" id="IPR016187">
    <property type="entry name" value="CTDL_fold"/>
</dbReference>
<dbReference type="Gene3D" id="1.10.510.10">
    <property type="entry name" value="Transferase(Phosphotransferase) domain 1"/>
    <property type="match status" value="1"/>
</dbReference>